<accession>A0A6B8RHM6</accession>
<feature type="domain" description="MsrB" evidence="10">
    <location>
        <begin position="178"/>
        <end position="301"/>
    </location>
</feature>
<dbReference type="FunFam" id="2.170.150.20:FF:000003">
    <property type="entry name" value="Peptide methionine sulfoxide reductase MsrB"/>
    <property type="match status" value="1"/>
</dbReference>
<dbReference type="PROSITE" id="PS51790">
    <property type="entry name" value="MSRB"/>
    <property type="match status" value="1"/>
</dbReference>
<dbReference type="OrthoDB" id="4174719at2"/>
<dbReference type="EC" id="1.8.4.11" evidence="9"/>
<evidence type="ECO:0000256" key="4">
    <source>
        <dbReference type="ARBA" id="ARBA00023268"/>
    </source>
</evidence>
<dbReference type="InterPro" id="IPR036509">
    <property type="entry name" value="Met_Sox_Rdtase_MsrA_sf"/>
</dbReference>
<keyword evidence="12" id="KW-1185">Reference proteome</keyword>
<dbReference type="Gene3D" id="3.30.1060.10">
    <property type="entry name" value="Peptide methionine sulphoxide reductase MsrA"/>
    <property type="match status" value="1"/>
</dbReference>
<reference evidence="12" key="1">
    <citation type="submission" date="2018-11" db="EMBL/GenBank/DDBJ databases">
        <title>Complete genome sequence of Paenibacillus sp. ML311-T8.</title>
        <authorList>
            <person name="Nam Y.-D."/>
            <person name="Kang J."/>
            <person name="Chung W.-H."/>
            <person name="Park Y.S."/>
        </authorList>
    </citation>
    <scope>NUCLEOTIDE SEQUENCE [LARGE SCALE GENOMIC DNA]</scope>
    <source>
        <strain evidence="12">ML311-T8</strain>
    </source>
</reference>
<dbReference type="PANTHER" id="PTHR43774:SF1">
    <property type="entry name" value="PEPTIDE METHIONINE SULFOXIDE REDUCTASE MSRA 2"/>
    <property type="match status" value="1"/>
</dbReference>
<evidence type="ECO:0000256" key="7">
    <source>
        <dbReference type="ARBA" id="ARBA00048782"/>
    </source>
</evidence>
<dbReference type="FunFam" id="3.30.1060.10:FF:000003">
    <property type="entry name" value="Peptide methionine sulfoxide reductase MsrA"/>
    <property type="match status" value="1"/>
</dbReference>
<dbReference type="RefSeq" id="WP_155700997.1">
    <property type="nucleotide sequence ID" value="NZ_CP034235.1"/>
</dbReference>
<dbReference type="HAMAP" id="MF_01401">
    <property type="entry name" value="MsrA"/>
    <property type="match status" value="1"/>
</dbReference>
<dbReference type="NCBIfam" id="TIGR00401">
    <property type="entry name" value="msrA"/>
    <property type="match status" value="1"/>
</dbReference>
<dbReference type="Gene3D" id="2.170.150.20">
    <property type="entry name" value="Peptide methionine sulfoxide reductase"/>
    <property type="match status" value="1"/>
</dbReference>
<dbReference type="EC" id="1.8.4.12" evidence="8"/>
<comment type="catalytic activity">
    <reaction evidence="7 9">
        <text>[thioredoxin]-disulfide + L-methionine + H2O = L-methionine (S)-S-oxide + [thioredoxin]-dithiol</text>
        <dbReference type="Rhea" id="RHEA:19993"/>
        <dbReference type="Rhea" id="RHEA-COMP:10698"/>
        <dbReference type="Rhea" id="RHEA-COMP:10700"/>
        <dbReference type="ChEBI" id="CHEBI:15377"/>
        <dbReference type="ChEBI" id="CHEBI:29950"/>
        <dbReference type="ChEBI" id="CHEBI:50058"/>
        <dbReference type="ChEBI" id="CHEBI:57844"/>
        <dbReference type="ChEBI" id="CHEBI:58772"/>
        <dbReference type="EC" id="1.8.4.11"/>
    </reaction>
</comment>
<proteinExistence type="inferred from homology"/>
<dbReference type="GO" id="GO:0033744">
    <property type="term" value="F:L-methionine:thioredoxin-disulfide S-oxidoreductase activity"/>
    <property type="evidence" value="ECO:0007669"/>
    <property type="project" value="RHEA"/>
</dbReference>
<evidence type="ECO:0000256" key="2">
    <source>
        <dbReference type="ARBA" id="ARBA00007174"/>
    </source>
</evidence>
<evidence type="ECO:0000256" key="1">
    <source>
        <dbReference type="ARBA" id="ARBA00005591"/>
    </source>
</evidence>
<protein>
    <recommendedName>
        <fullName evidence="8 9">Multifunctional fusion protein</fullName>
    </recommendedName>
    <domain>
        <recommendedName>
            <fullName evidence="9">Peptide methionine sulfoxide reductase MsrA</fullName>
            <shortName evidence="9">Protein-methionine-S-oxide reductase</shortName>
            <ecNumber evidence="9">1.8.4.11</ecNumber>
        </recommendedName>
        <alternativeName>
            <fullName evidence="9">Peptide-methionine (S)-S-oxide reductase</fullName>
            <shortName evidence="9">Peptide Met(O) reductase</shortName>
        </alternativeName>
    </domain>
    <domain>
        <recommendedName>
            <fullName evidence="8">Peptide methionine sulfoxide reductase MsrB</fullName>
            <ecNumber evidence="8">1.8.4.12</ecNumber>
        </recommendedName>
        <alternativeName>
            <fullName evidence="8">Peptide-methionine (R)-S-oxide reductase</fullName>
        </alternativeName>
    </domain>
</protein>
<dbReference type="InterPro" id="IPR002569">
    <property type="entry name" value="Met_Sox_Rdtase_MsrA_dom"/>
</dbReference>
<comment type="catalytic activity">
    <reaction evidence="6 8">
        <text>L-methionyl-[protein] + [thioredoxin]-disulfide + H2O = L-methionyl-(R)-S-oxide-[protein] + [thioredoxin]-dithiol</text>
        <dbReference type="Rhea" id="RHEA:24164"/>
        <dbReference type="Rhea" id="RHEA-COMP:10698"/>
        <dbReference type="Rhea" id="RHEA-COMP:10700"/>
        <dbReference type="Rhea" id="RHEA-COMP:12313"/>
        <dbReference type="Rhea" id="RHEA-COMP:12314"/>
        <dbReference type="ChEBI" id="CHEBI:15377"/>
        <dbReference type="ChEBI" id="CHEBI:16044"/>
        <dbReference type="ChEBI" id="CHEBI:29950"/>
        <dbReference type="ChEBI" id="CHEBI:45764"/>
        <dbReference type="ChEBI" id="CHEBI:50058"/>
        <dbReference type="EC" id="1.8.4.12"/>
    </reaction>
</comment>
<organism evidence="11 12">
    <name type="scientific">Paenibacillus psychroresistens</name>
    <dbReference type="NCBI Taxonomy" id="1778678"/>
    <lineage>
        <taxon>Bacteria</taxon>
        <taxon>Bacillati</taxon>
        <taxon>Bacillota</taxon>
        <taxon>Bacilli</taxon>
        <taxon>Bacillales</taxon>
        <taxon>Paenibacillaceae</taxon>
        <taxon>Paenibacillus</taxon>
    </lineage>
</organism>
<dbReference type="Pfam" id="PF01625">
    <property type="entry name" value="PMSR"/>
    <property type="match status" value="1"/>
</dbReference>
<dbReference type="SUPFAM" id="SSF55068">
    <property type="entry name" value="Peptide methionine sulfoxide reductase"/>
    <property type="match status" value="1"/>
</dbReference>
<evidence type="ECO:0000313" key="11">
    <source>
        <dbReference type="EMBL" id="QGQ95961.1"/>
    </source>
</evidence>
<dbReference type="Proteomes" id="UP000426246">
    <property type="component" value="Chromosome"/>
</dbReference>
<comment type="similarity">
    <text evidence="1 9">Belongs to the MsrA Met sulfoxide reductase family.</text>
</comment>
<evidence type="ECO:0000313" key="12">
    <source>
        <dbReference type="Proteomes" id="UP000426246"/>
    </source>
</evidence>
<evidence type="ECO:0000256" key="3">
    <source>
        <dbReference type="ARBA" id="ARBA00023002"/>
    </source>
</evidence>
<dbReference type="EMBL" id="CP034235">
    <property type="protein sequence ID" value="QGQ95961.1"/>
    <property type="molecule type" value="Genomic_DNA"/>
</dbReference>
<dbReference type="AlphaFoldDB" id="A0A6B8RHM6"/>
<sequence>MSQELATFAGGCFWCMVSPFDELPGIIKVVSGYTGGHKENPTYKEVCSETTGHKEAVQITFDPAIFPYKRLLEQYWASVDPTDAGGQFFDRGESYGTAIYYHGEEQRVAAEASKKALEESGRFTKTIVTPILPAVTFYPAEDYHQDYHKKNTSHYKSYRQGSGRDRFIESHWNSEKDKELLKKKLTRIQYEVTQNNGTEPAFHNEFWDHKQAGVYVDIVSGAPLFTSLDKFDSGCGWPSFTKPMIPETVEEKVDRTHGMKRVEVRSADSDSHLGHVFNDGPAQTGGLRYCINSAALRFVPKEELDKEGLGSYLPLFN</sequence>
<dbReference type="PANTHER" id="PTHR43774">
    <property type="entry name" value="PEPTIDE METHIONINE SULFOXIDE REDUCTASE"/>
    <property type="match status" value="1"/>
</dbReference>
<feature type="active site" description="Nucleophile" evidence="8">
    <location>
        <position position="290"/>
    </location>
</feature>
<comment type="caution">
    <text evidence="8">Lacks conserved residue(s) required for the propagation of feature annotation.</text>
</comment>
<comment type="similarity">
    <text evidence="2 8">Belongs to the MsrB Met sulfoxide reductase family.</text>
</comment>
<evidence type="ECO:0000256" key="8">
    <source>
        <dbReference type="HAMAP-Rule" id="MF_01400"/>
    </source>
</evidence>
<comment type="catalytic activity">
    <reaction evidence="5 9">
        <text>L-methionyl-[protein] + [thioredoxin]-disulfide + H2O = L-methionyl-(S)-S-oxide-[protein] + [thioredoxin]-dithiol</text>
        <dbReference type="Rhea" id="RHEA:14217"/>
        <dbReference type="Rhea" id="RHEA-COMP:10698"/>
        <dbReference type="Rhea" id="RHEA-COMP:10700"/>
        <dbReference type="Rhea" id="RHEA-COMP:12313"/>
        <dbReference type="Rhea" id="RHEA-COMP:12315"/>
        <dbReference type="ChEBI" id="CHEBI:15377"/>
        <dbReference type="ChEBI" id="CHEBI:16044"/>
        <dbReference type="ChEBI" id="CHEBI:29950"/>
        <dbReference type="ChEBI" id="CHEBI:44120"/>
        <dbReference type="ChEBI" id="CHEBI:50058"/>
        <dbReference type="EC" id="1.8.4.11"/>
    </reaction>
</comment>
<dbReference type="SUPFAM" id="SSF51316">
    <property type="entry name" value="Mss4-like"/>
    <property type="match status" value="1"/>
</dbReference>
<dbReference type="GO" id="GO:0008113">
    <property type="term" value="F:peptide-methionine (S)-S-oxide reductase activity"/>
    <property type="evidence" value="ECO:0007669"/>
    <property type="project" value="UniProtKB-UniRule"/>
</dbReference>
<dbReference type="HAMAP" id="MF_01400">
    <property type="entry name" value="MsrB"/>
    <property type="match status" value="1"/>
</dbReference>
<evidence type="ECO:0000256" key="5">
    <source>
        <dbReference type="ARBA" id="ARBA00047806"/>
    </source>
</evidence>
<keyword evidence="3 8" id="KW-0560">Oxidoreductase</keyword>
<evidence type="ECO:0000256" key="6">
    <source>
        <dbReference type="ARBA" id="ARBA00048488"/>
    </source>
</evidence>
<dbReference type="NCBIfam" id="TIGR00357">
    <property type="entry name" value="peptide-methionine (R)-S-oxide reductase MsrB"/>
    <property type="match status" value="1"/>
</dbReference>
<keyword evidence="4" id="KW-0511">Multifunctional enzyme</keyword>
<comment type="function">
    <text evidence="9">Has an important function as a repair enzyme for proteins that have been inactivated by oxidation. Catalyzes the reversible oxidation-reduction of methionine sulfoxide in proteins to methionine.</text>
</comment>
<dbReference type="InterPro" id="IPR002579">
    <property type="entry name" value="Met_Sox_Rdtase_MsrB_dom"/>
</dbReference>
<dbReference type="InterPro" id="IPR011057">
    <property type="entry name" value="Mss4-like_sf"/>
</dbReference>
<feature type="active site" evidence="9">
    <location>
        <position position="12"/>
    </location>
</feature>
<evidence type="ECO:0000256" key="9">
    <source>
        <dbReference type="HAMAP-Rule" id="MF_01401"/>
    </source>
</evidence>
<dbReference type="KEGG" id="ppsc:EHS13_14300"/>
<name>A0A6B8RHM6_9BACL</name>
<evidence type="ECO:0000259" key="10">
    <source>
        <dbReference type="PROSITE" id="PS51790"/>
    </source>
</evidence>
<dbReference type="GO" id="GO:0033743">
    <property type="term" value="F:peptide-methionine (R)-S-oxide reductase activity"/>
    <property type="evidence" value="ECO:0007669"/>
    <property type="project" value="UniProtKB-UniRule"/>
</dbReference>
<gene>
    <name evidence="8 11" type="primary">msrB</name>
    <name evidence="9" type="synonym">msrA</name>
    <name evidence="11" type="ORF">EHS13_14300</name>
</gene>
<dbReference type="Pfam" id="PF01641">
    <property type="entry name" value="SelR"/>
    <property type="match status" value="1"/>
</dbReference>